<dbReference type="InterPro" id="IPR032675">
    <property type="entry name" value="LRR_dom_sf"/>
</dbReference>
<evidence type="ECO:0000256" key="1">
    <source>
        <dbReference type="ARBA" id="ARBA00010107"/>
    </source>
</evidence>
<feature type="compositionally biased region" description="Low complexity" evidence="5">
    <location>
        <begin position="806"/>
        <end position="817"/>
    </location>
</feature>
<dbReference type="SUPFAM" id="SSF52047">
    <property type="entry name" value="RNI-like"/>
    <property type="match status" value="1"/>
</dbReference>
<dbReference type="SMART" id="SM00368">
    <property type="entry name" value="LRR_RI"/>
    <property type="match status" value="7"/>
</dbReference>
<organism evidence="7 8">
    <name type="scientific">Parascedosporium putredinis</name>
    <dbReference type="NCBI Taxonomy" id="1442378"/>
    <lineage>
        <taxon>Eukaryota</taxon>
        <taxon>Fungi</taxon>
        <taxon>Dikarya</taxon>
        <taxon>Ascomycota</taxon>
        <taxon>Pezizomycotina</taxon>
        <taxon>Sordariomycetes</taxon>
        <taxon>Hypocreomycetidae</taxon>
        <taxon>Microascales</taxon>
        <taxon>Microascaceae</taxon>
        <taxon>Parascedosporium</taxon>
    </lineage>
</organism>
<dbReference type="Gene3D" id="3.80.10.10">
    <property type="entry name" value="Ribonuclease Inhibitor"/>
    <property type="match status" value="2"/>
</dbReference>
<evidence type="ECO:0000256" key="2">
    <source>
        <dbReference type="ARBA" id="ARBA00013184"/>
    </source>
</evidence>
<dbReference type="InterPro" id="IPR027038">
    <property type="entry name" value="RanGap"/>
</dbReference>
<dbReference type="GO" id="GO:0004402">
    <property type="term" value="F:histone acetyltransferase activity"/>
    <property type="evidence" value="ECO:0007669"/>
    <property type="project" value="InterPro"/>
</dbReference>
<dbReference type="Gene3D" id="3.30.60.60">
    <property type="entry name" value="N-acetyl transferase-like"/>
    <property type="match status" value="1"/>
</dbReference>
<evidence type="ECO:0000256" key="5">
    <source>
        <dbReference type="SAM" id="MobiDB-lite"/>
    </source>
</evidence>
<dbReference type="EMBL" id="CALLCH030000021">
    <property type="protein sequence ID" value="CAI4220016.1"/>
    <property type="molecule type" value="Genomic_DNA"/>
</dbReference>
<comment type="caution">
    <text evidence="7">The sequence shown here is derived from an EMBL/GenBank/DDBJ whole genome shotgun (WGS) entry which is preliminary data.</text>
</comment>
<evidence type="ECO:0000256" key="4">
    <source>
        <dbReference type="ARBA" id="ARBA00045805"/>
    </source>
</evidence>
<evidence type="ECO:0000313" key="8">
    <source>
        <dbReference type="Proteomes" id="UP000838763"/>
    </source>
</evidence>
<keyword evidence="8" id="KW-1185">Reference proteome</keyword>
<dbReference type="Gene3D" id="1.10.10.10">
    <property type="entry name" value="Winged helix-like DNA-binding domain superfamily/Winged helix DNA-binding domain"/>
    <property type="match status" value="1"/>
</dbReference>
<dbReference type="InterPro" id="IPR002717">
    <property type="entry name" value="HAT_MYST-type"/>
</dbReference>
<accession>A0A9P1MFC4</accession>
<feature type="compositionally biased region" description="Low complexity" evidence="5">
    <location>
        <begin position="696"/>
        <end position="715"/>
    </location>
</feature>
<dbReference type="OrthoDB" id="333024at2759"/>
<dbReference type="PANTHER" id="PTHR24113">
    <property type="entry name" value="RAN GTPASE-ACTIVATING PROTEIN 1"/>
    <property type="match status" value="1"/>
</dbReference>
<evidence type="ECO:0000313" key="7">
    <source>
        <dbReference type="EMBL" id="CAI4220016.1"/>
    </source>
</evidence>
<dbReference type="AlphaFoldDB" id="A0A9P1MFC4"/>
<dbReference type="InterPro" id="IPR001611">
    <property type="entry name" value="Leu-rich_rpt"/>
</dbReference>
<protein>
    <recommendedName>
        <fullName evidence="2">histone acetyltransferase</fullName>
        <ecNumber evidence="2">2.3.1.48</ecNumber>
    </recommendedName>
</protein>
<dbReference type="Pfam" id="PF13516">
    <property type="entry name" value="LRR_6"/>
    <property type="match status" value="1"/>
</dbReference>
<dbReference type="SUPFAM" id="SSF55729">
    <property type="entry name" value="Acyl-CoA N-acyltransferases (Nat)"/>
    <property type="match status" value="1"/>
</dbReference>
<proteinExistence type="inferred from homology"/>
<feature type="region of interest" description="Disordered" evidence="5">
    <location>
        <begin position="867"/>
        <end position="891"/>
    </location>
</feature>
<sequence length="1165" mass="127012">MALDLPYRAKETSPTLIRPEFDMPVLGDQGQDDNVVEAARLAQLCRTALARLAATMPGFNPSKPYSAAEILAMPFYHPSARADEELLTLPRRKSKRMLLAAAVAELMFPSRAGSLSPLIRYDADRVKLRGWVMLQREFDLFVAFGLSRLGANGGAAPCVWVEGWARRIAEQGEWDEEDHPVSLQGVKLPEAKTTLAALSDLQPLINHLARGGTYALPNGLGGAELNGGKGEVYYRTRGIEFPRGIVLEDGRLDLFQTGLDPELLAHVLRSLRRNEFVRHLLLGNNRIGEDGCAAVSQFLKAVPNRIENWELGGGGIDSSAFKLLVDGMVGSRSLASLWLRGNPLGPESAKDLMRLITRTRNLQILDLDETHLGDAGVAALFNNLALYLEAGDTSPLPLEVVYLSGNGISVKAARAISRFLSLQARPQSPHRVHSIYLSNNPMGSQGIKILAEGVRSARYLQRLALQSVGLGTKGLVPFCNALRGHPAIRSVDLSQSLATGSFGQAFNHIGDDSAPALCSLLMPFESSHPGPMLEHLSLGHCGLSASALQTVHDAVRRHPSLTFFWATSIRVYGESDKPSRQFVPAQGPTATEFVTGAALRRDVSEVERAAWRRLEVNVKVKYGALEEQRFGTKLTDHHVISVLTESTAAYRVYASHPEPGSCATFHDRASSETRTSAIATTPSARNPCTQNRRGRPPASAASSRTTSTMATATAAPKPPNPTAAGAQRLAAPIRYAQTTLKWAAVPRSESIETKTAKDNVIKGVQPTNGSTTMSKENMMPTQNAANEAAAATQRNAALLSTARTTKPQAPKQALQQLPSPPIAEKQTVEPPKKTASPAAERNIDKIVLGNICFKTWYPSFYGKEVLGEPSSRSDAAAPGGKNHPRRERDPSPILDRLYVCPSCFKYSKELVMWLEHVRVCEVKEFVPGRKIYTHPKNSGRPALVPVETNVKGGVKRRRGDAAAAPVPQAVQDDGEWSIWEVDDIAARRDSWGPEKPISELGRKGYRRFWAGEIARWILSLDVASTAGAVAARKRKAEDNGPEDPQEVVIDIYDCSKETWITPKIASAFSARWLLPKTLAWALSQEVLGEDKAGEASADVAQEAEVEITPRLVPRVRIVKDAVRAWVASQRISLQRACDPDGFDPTYLEELETLRKESLEAEEIAL</sequence>
<reference evidence="7" key="1">
    <citation type="submission" date="2022-11" db="EMBL/GenBank/DDBJ databases">
        <authorList>
            <person name="Scott C."/>
            <person name="Bruce N."/>
        </authorList>
    </citation>
    <scope>NUCLEOTIDE SEQUENCE</scope>
</reference>
<keyword evidence="3" id="KW-0007">Acetylation</keyword>
<feature type="compositionally biased region" description="Polar residues" evidence="5">
    <location>
        <begin position="672"/>
        <end position="691"/>
    </location>
</feature>
<dbReference type="PROSITE" id="PS51726">
    <property type="entry name" value="MYST_HAT"/>
    <property type="match status" value="1"/>
</dbReference>
<feature type="region of interest" description="Disordered" evidence="5">
    <location>
        <begin position="665"/>
        <end position="726"/>
    </location>
</feature>
<feature type="region of interest" description="Disordered" evidence="5">
    <location>
        <begin position="802"/>
        <end position="837"/>
    </location>
</feature>
<name>A0A9P1MFC4_9PEZI</name>
<dbReference type="InterPro" id="IPR016181">
    <property type="entry name" value="Acyl_CoA_acyltransferase"/>
</dbReference>
<dbReference type="GO" id="GO:0005096">
    <property type="term" value="F:GTPase activator activity"/>
    <property type="evidence" value="ECO:0007669"/>
    <property type="project" value="InterPro"/>
</dbReference>
<feature type="domain" description="MYST-type HAT" evidence="6">
    <location>
        <begin position="838"/>
        <end position="1082"/>
    </location>
</feature>
<evidence type="ECO:0000256" key="3">
    <source>
        <dbReference type="ARBA" id="ARBA00022990"/>
    </source>
</evidence>
<dbReference type="Proteomes" id="UP000838763">
    <property type="component" value="Unassembled WGS sequence"/>
</dbReference>
<dbReference type="GO" id="GO:0006355">
    <property type="term" value="P:regulation of DNA-templated transcription"/>
    <property type="evidence" value="ECO:0007669"/>
    <property type="project" value="InterPro"/>
</dbReference>
<dbReference type="InterPro" id="IPR036388">
    <property type="entry name" value="WH-like_DNA-bd_sf"/>
</dbReference>
<evidence type="ECO:0000259" key="6">
    <source>
        <dbReference type="PROSITE" id="PS51726"/>
    </source>
</evidence>
<comment type="similarity">
    <text evidence="1">Belongs to the MYST (SAS/MOZ) family.</text>
</comment>
<comment type="function">
    <text evidence="4">Catalytic component of the NuA4 histone acetyltransferase (HAT) complex which is involved in epigenetic transcriptional activation of selected genes principally by acetylation of nucleosomal histones H4, H3, H2B, H2A and H2A variant H2A.Z. Acetylates histone H4 to form H4K5ac, H4K8ac, H4K12ac and H4K16ac, histone H3 to form H3K14ac, and histone H2A to form H2AK4ac and H2AK7ac. The NuA4 complex is involved in the DNA damage response and is required for chromosome segregation. The NuA4 complex plays a direct role in repair of DNA double-strand breaks (DSBs) through homologous recombination. Recruitment to promoters depends on H3K4me. Also acetylates non-histone proteins. In addition to protein acetyltransferase, can use different acyl-CoA substrates, such as 2-hydroxyisobutanoyl-CoA (2-hydroxyisobutyryl-CoA) or (2E)-butenoyl-CoA (crotonyl-CoA), and is able to mediate protein 2-hydroxyisobutyrylation and crotonylation, respectively.</text>
</comment>
<gene>
    <name evidence="7" type="ORF">PPNO1_LOCUS9556</name>
</gene>
<dbReference type="EC" id="2.3.1.48" evidence="2"/>